<evidence type="ECO:0000256" key="10">
    <source>
        <dbReference type="HAMAP-Rule" id="MF_00454"/>
    </source>
</evidence>
<protein>
    <recommendedName>
        <fullName evidence="10">Fluoride-specific ion channel FluC</fullName>
    </recommendedName>
</protein>
<keyword evidence="3 10" id="KW-0812">Transmembrane</keyword>
<evidence type="ECO:0000256" key="5">
    <source>
        <dbReference type="ARBA" id="ARBA00023136"/>
    </source>
</evidence>
<evidence type="ECO:0000256" key="7">
    <source>
        <dbReference type="ARBA" id="ARBA00035120"/>
    </source>
</evidence>
<dbReference type="HAMAP" id="MF_00454">
    <property type="entry name" value="FluC"/>
    <property type="match status" value="1"/>
</dbReference>
<evidence type="ECO:0000256" key="4">
    <source>
        <dbReference type="ARBA" id="ARBA00022989"/>
    </source>
</evidence>
<evidence type="ECO:0000256" key="1">
    <source>
        <dbReference type="ARBA" id="ARBA00004651"/>
    </source>
</evidence>
<keyword evidence="2 10" id="KW-1003">Cell membrane</keyword>
<proteinExistence type="inferred from homology"/>
<sequence>MTVILVALGGAAGALLRYYTDRVVQGRRGGVLPWGTLIVNVLGSLVLGVLVGAATVAGLPESVLLVAGVGLCGALTTYSTFGYETLRLTESGARLYAGVNVLLNLVLGLGAAGLGLALSACLWG</sequence>
<evidence type="ECO:0000313" key="11">
    <source>
        <dbReference type="EMBL" id="MDD9207425.1"/>
    </source>
</evidence>
<evidence type="ECO:0000313" key="12">
    <source>
        <dbReference type="Proteomes" id="UP001165561"/>
    </source>
</evidence>
<dbReference type="EMBL" id="JARACI010001102">
    <property type="protein sequence ID" value="MDD9207425.1"/>
    <property type="molecule type" value="Genomic_DNA"/>
</dbReference>
<keyword evidence="10" id="KW-0406">Ion transport</keyword>
<comment type="caution">
    <text evidence="11">The sequence shown here is derived from an EMBL/GenBank/DDBJ whole genome shotgun (WGS) entry which is preliminary data.</text>
</comment>
<gene>
    <name evidence="10 11" type="primary">crcB</name>
    <name evidence="10" type="synonym">fluC</name>
    <name evidence="11" type="ORF">PU560_13260</name>
</gene>
<keyword evidence="12" id="KW-1185">Reference proteome</keyword>
<comment type="catalytic activity">
    <reaction evidence="8">
        <text>fluoride(in) = fluoride(out)</text>
        <dbReference type="Rhea" id="RHEA:76159"/>
        <dbReference type="ChEBI" id="CHEBI:17051"/>
    </reaction>
    <physiologicalReaction direction="left-to-right" evidence="8">
        <dbReference type="Rhea" id="RHEA:76160"/>
    </physiologicalReaction>
</comment>
<keyword evidence="10" id="KW-0915">Sodium</keyword>
<comment type="subcellular location">
    <subcellularLocation>
        <location evidence="1 10">Cell membrane</location>
        <topology evidence="1 10">Multi-pass membrane protein</topology>
    </subcellularLocation>
</comment>
<feature type="transmembrane region" description="Helical" evidence="10">
    <location>
        <begin position="101"/>
        <end position="123"/>
    </location>
</feature>
<dbReference type="NCBIfam" id="TIGR00494">
    <property type="entry name" value="crcB"/>
    <property type="match status" value="1"/>
</dbReference>
<dbReference type="InterPro" id="IPR003691">
    <property type="entry name" value="FluC"/>
</dbReference>
<comment type="function">
    <text evidence="9 10">Fluoride-specific ion channel. Important for reducing fluoride concentration in the cell, thus reducing its toxicity.</text>
</comment>
<feature type="transmembrane region" description="Helical" evidence="10">
    <location>
        <begin position="63"/>
        <end position="81"/>
    </location>
</feature>
<evidence type="ECO:0000256" key="2">
    <source>
        <dbReference type="ARBA" id="ARBA00022475"/>
    </source>
</evidence>
<dbReference type="PANTHER" id="PTHR28259:SF1">
    <property type="entry name" value="FLUORIDE EXPORT PROTEIN 1-RELATED"/>
    <property type="match status" value="1"/>
</dbReference>
<comment type="similarity">
    <text evidence="7 10">Belongs to the fluoride channel Fluc/FEX (TC 1.A.43) family.</text>
</comment>
<dbReference type="Pfam" id="PF02537">
    <property type="entry name" value="CRCB"/>
    <property type="match status" value="1"/>
</dbReference>
<name>A0ABT5TZC6_9MICO</name>
<dbReference type="PANTHER" id="PTHR28259">
    <property type="entry name" value="FLUORIDE EXPORT PROTEIN 1-RELATED"/>
    <property type="match status" value="1"/>
</dbReference>
<evidence type="ECO:0000256" key="8">
    <source>
        <dbReference type="ARBA" id="ARBA00035585"/>
    </source>
</evidence>
<feature type="binding site" evidence="10">
    <location>
        <position position="73"/>
    </location>
    <ligand>
        <name>Na(+)</name>
        <dbReference type="ChEBI" id="CHEBI:29101"/>
        <note>structural</note>
    </ligand>
</feature>
<keyword evidence="10" id="KW-0479">Metal-binding</keyword>
<organism evidence="11 12">
    <name type="scientific">Georgenia halotolerans</name>
    <dbReference type="NCBI Taxonomy" id="3028317"/>
    <lineage>
        <taxon>Bacteria</taxon>
        <taxon>Bacillati</taxon>
        <taxon>Actinomycetota</taxon>
        <taxon>Actinomycetes</taxon>
        <taxon>Micrococcales</taxon>
        <taxon>Bogoriellaceae</taxon>
        <taxon>Georgenia</taxon>
    </lineage>
</organism>
<evidence type="ECO:0000256" key="3">
    <source>
        <dbReference type="ARBA" id="ARBA00022692"/>
    </source>
</evidence>
<dbReference type="Proteomes" id="UP001165561">
    <property type="component" value="Unassembled WGS sequence"/>
</dbReference>
<evidence type="ECO:0000256" key="9">
    <source>
        <dbReference type="ARBA" id="ARBA00049940"/>
    </source>
</evidence>
<keyword evidence="5 10" id="KW-0472">Membrane</keyword>
<keyword evidence="10" id="KW-0813">Transport</keyword>
<comment type="activity regulation">
    <text evidence="10">Na(+) is not transported, but it plays an essential structural role and its presence is essential for fluoride channel function.</text>
</comment>
<feature type="transmembrane region" description="Helical" evidence="10">
    <location>
        <begin position="32"/>
        <end position="56"/>
    </location>
</feature>
<reference evidence="11" key="1">
    <citation type="submission" date="2023-02" db="EMBL/GenBank/DDBJ databases">
        <title>Georgenia sp.10Sc9-8, isolated from a soil sample collected from the Taklamakan desert.</title>
        <authorList>
            <person name="Liu S."/>
        </authorList>
    </citation>
    <scope>NUCLEOTIDE SEQUENCE</scope>
    <source>
        <strain evidence="11">10Sc9-8</strain>
    </source>
</reference>
<keyword evidence="6 10" id="KW-0407">Ion channel</keyword>
<feature type="binding site" evidence="10">
    <location>
        <position position="76"/>
    </location>
    <ligand>
        <name>Na(+)</name>
        <dbReference type="ChEBI" id="CHEBI:29101"/>
        <note>structural</note>
    </ligand>
</feature>
<accession>A0ABT5TZC6</accession>
<keyword evidence="4 10" id="KW-1133">Transmembrane helix</keyword>
<evidence type="ECO:0000256" key="6">
    <source>
        <dbReference type="ARBA" id="ARBA00023303"/>
    </source>
</evidence>